<gene>
    <name evidence="1" type="ORF">Krac_5543</name>
</gene>
<dbReference type="AlphaFoldDB" id="D6TWA2"/>
<sequence>MKTIFPLSTKQNLYQCIIDELITKAVSEPRDLKIYNMWTKRALLAHHSPDHFTPSPSWFC</sequence>
<protein>
    <submittedName>
        <fullName evidence="1">Uncharacterized protein</fullName>
    </submittedName>
</protein>
<name>D6TWA2_KTERA</name>
<comment type="caution">
    <text evidence="1">The sequence shown here is derived from an EMBL/GenBank/DDBJ whole genome shotgun (WGS) entry which is preliminary data.</text>
</comment>
<dbReference type="InParanoid" id="D6TWA2"/>
<accession>D6TWA2</accession>
<evidence type="ECO:0000313" key="2">
    <source>
        <dbReference type="Proteomes" id="UP000004508"/>
    </source>
</evidence>
<reference evidence="1 2" key="1">
    <citation type="journal article" date="2011" name="Stand. Genomic Sci.">
        <title>Non-contiguous finished genome sequence and contextual data of the filamentous soil bacterium Ktedonobacter racemifer type strain (SOSP1-21).</title>
        <authorList>
            <person name="Chang Y.J."/>
            <person name="Land M."/>
            <person name="Hauser L."/>
            <person name="Chertkov O."/>
            <person name="Del Rio T.G."/>
            <person name="Nolan M."/>
            <person name="Copeland A."/>
            <person name="Tice H."/>
            <person name="Cheng J.F."/>
            <person name="Lucas S."/>
            <person name="Han C."/>
            <person name="Goodwin L."/>
            <person name="Pitluck S."/>
            <person name="Ivanova N."/>
            <person name="Ovchinikova G."/>
            <person name="Pati A."/>
            <person name="Chen A."/>
            <person name="Palaniappan K."/>
            <person name="Mavromatis K."/>
            <person name="Liolios K."/>
            <person name="Brettin T."/>
            <person name="Fiebig A."/>
            <person name="Rohde M."/>
            <person name="Abt B."/>
            <person name="Goker M."/>
            <person name="Detter J.C."/>
            <person name="Woyke T."/>
            <person name="Bristow J."/>
            <person name="Eisen J.A."/>
            <person name="Markowitz V."/>
            <person name="Hugenholtz P."/>
            <person name="Kyrpides N.C."/>
            <person name="Klenk H.P."/>
            <person name="Lapidus A."/>
        </authorList>
    </citation>
    <scope>NUCLEOTIDE SEQUENCE [LARGE SCALE GENOMIC DNA]</scope>
    <source>
        <strain evidence="2">DSM 44963</strain>
    </source>
</reference>
<evidence type="ECO:0000313" key="1">
    <source>
        <dbReference type="EMBL" id="EFH84485.1"/>
    </source>
</evidence>
<dbReference type="Proteomes" id="UP000004508">
    <property type="component" value="Unassembled WGS sequence"/>
</dbReference>
<organism evidence="1 2">
    <name type="scientific">Ktedonobacter racemifer DSM 44963</name>
    <dbReference type="NCBI Taxonomy" id="485913"/>
    <lineage>
        <taxon>Bacteria</taxon>
        <taxon>Bacillati</taxon>
        <taxon>Chloroflexota</taxon>
        <taxon>Ktedonobacteria</taxon>
        <taxon>Ktedonobacterales</taxon>
        <taxon>Ktedonobacteraceae</taxon>
        <taxon>Ktedonobacter</taxon>
    </lineage>
</organism>
<keyword evidence="2" id="KW-1185">Reference proteome</keyword>
<dbReference type="EMBL" id="ADVG01000003">
    <property type="protein sequence ID" value="EFH84485.1"/>
    <property type="molecule type" value="Genomic_DNA"/>
</dbReference>
<proteinExistence type="predicted"/>